<feature type="compositionally biased region" description="Basic and acidic residues" evidence="3">
    <location>
        <begin position="322"/>
        <end position="332"/>
    </location>
</feature>
<feature type="region of interest" description="Disordered" evidence="3">
    <location>
        <begin position="310"/>
        <end position="346"/>
    </location>
</feature>
<keyword evidence="1 2" id="KW-0175">Coiled coil</keyword>
<evidence type="ECO:0000256" key="1">
    <source>
        <dbReference type="ARBA" id="ARBA00023054"/>
    </source>
</evidence>
<evidence type="ECO:0000313" key="5">
    <source>
        <dbReference type="EMBL" id="KAK8894462.1"/>
    </source>
</evidence>
<evidence type="ECO:0000256" key="2">
    <source>
        <dbReference type="SAM" id="Coils"/>
    </source>
</evidence>
<proteinExistence type="predicted"/>
<protein>
    <recommendedName>
        <fullName evidence="4">Trichohyalin-plectin-homology domain-containing protein</fullName>
    </recommendedName>
</protein>
<evidence type="ECO:0000313" key="6">
    <source>
        <dbReference type="Proteomes" id="UP001470230"/>
    </source>
</evidence>
<evidence type="ECO:0000259" key="4">
    <source>
        <dbReference type="Pfam" id="PF13868"/>
    </source>
</evidence>
<evidence type="ECO:0000256" key="3">
    <source>
        <dbReference type="SAM" id="MobiDB-lite"/>
    </source>
</evidence>
<dbReference type="InterPro" id="IPR043597">
    <property type="entry name" value="TPH_dom"/>
</dbReference>
<reference evidence="5 6" key="1">
    <citation type="submission" date="2024-04" db="EMBL/GenBank/DDBJ databases">
        <title>Tritrichomonas musculus Genome.</title>
        <authorList>
            <person name="Alves-Ferreira E."/>
            <person name="Grigg M."/>
            <person name="Lorenzi H."/>
            <person name="Galac M."/>
        </authorList>
    </citation>
    <scope>NUCLEOTIDE SEQUENCE [LARGE SCALE GENOMIC DNA]</scope>
    <source>
        <strain evidence="5 6">EAF2021</strain>
    </source>
</reference>
<dbReference type="Proteomes" id="UP001470230">
    <property type="component" value="Unassembled WGS sequence"/>
</dbReference>
<keyword evidence="6" id="KW-1185">Reference proteome</keyword>
<feature type="domain" description="Trichohyalin-plectin-homology" evidence="4">
    <location>
        <begin position="115"/>
        <end position="410"/>
    </location>
</feature>
<organism evidence="5 6">
    <name type="scientific">Tritrichomonas musculus</name>
    <dbReference type="NCBI Taxonomy" id="1915356"/>
    <lineage>
        <taxon>Eukaryota</taxon>
        <taxon>Metamonada</taxon>
        <taxon>Parabasalia</taxon>
        <taxon>Tritrichomonadida</taxon>
        <taxon>Tritrichomonadidae</taxon>
        <taxon>Tritrichomonas</taxon>
    </lineage>
</organism>
<feature type="coiled-coil region" evidence="2">
    <location>
        <begin position="183"/>
        <end position="257"/>
    </location>
</feature>
<dbReference type="EMBL" id="JAPFFF010000003">
    <property type="protein sequence ID" value="KAK8894462.1"/>
    <property type="molecule type" value="Genomic_DNA"/>
</dbReference>
<gene>
    <name evidence="5" type="ORF">M9Y10_022896</name>
</gene>
<accession>A0ABR2KU75</accession>
<comment type="caution">
    <text evidence="5">The sequence shown here is derived from an EMBL/GenBank/DDBJ whole genome shotgun (WGS) entry which is preliminary data.</text>
</comment>
<name>A0ABR2KU75_9EUKA</name>
<dbReference type="Pfam" id="PF13868">
    <property type="entry name" value="TPH"/>
    <property type="match status" value="1"/>
</dbReference>
<sequence length="430" mass="52271">MYSARRKRDYEAPMHRAGQNIFDETKSGYARTYVLGQDDLFPKEGYYQQSRDVAKRINNYKDSEDSPFNIPKTEKMITPSHVTEVINKNRKQMMETERNCTRTAAKALAMPTPGELREINSEVAKQAIRKDLDAQVRLKEKIRIAQMKDDNRWVNLENEQISDTITINDNIALKKARTQSNLAKEYRHQLDLHQKAREEEKRQDQIEAAKIREQLRKQELEERIRQEKLRQLAHERKKEFQQRNDELLQRREKRIEDDIAAEKRLAIQKAEVDRRMEERAEFDRKRRENRDMIRNRLIENQSKRLAETLAKQQRSQSVAESEVAKREEAERKRQIKRRKEMAEERNRDWLKSQRERDLRITNQTVEPDFYGDDDEELRRAEAYYRRKKLLALQNDQRQQIEDRKRKEREEDYIRKHYYDNQFFLKDNDEW</sequence>